<gene>
    <name evidence="2" type="ORF">TSPGSL018_17287</name>
</gene>
<organism evidence="2">
    <name type="scientific">Tetraselmis sp. GSL018</name>
    <dbReference type="NCBI Taxonomy" id="582737"/>
    <lineage>
        <taxon>Eukaryota</taxon>
        <taxon>Viridiplantae</taxon>
        <taxon>Chlorophyta</taxon>
        <taxon>core chlorophytes</taxon>
        <taxon>Chlorodendrophyceae</taxon>
        <taxon>Chlorodendrales</taxon>
        <taxon>Chlorodendraceae</taxon>
        <taxon>Tetraselmis</taxon>
    </lineage>
</organism>
<protein>
    <submittedName>
        <fullName evidence="2">Protein containing duf1791</fullName>
    </submittedName>
</protein>
<name>A0A061R2Y2_9CHLO</name>
<reference evidence="2" key="1">
    <citation type="submission" date="2014-05" db="EMBL/GenBank/DDBJ databases">
        <title>The transcriptome of the halophilic microalga Tetraselmis sp. GSL018 isolated from the Great Salt Lake, Utah.</title>
        <authorList>
            <person name="Jinkerson R.E."/>
            <person name="D'Adamo S."/>
            <person name="Posewitz M.C."/>
        </authorList>
    </citation>
    <scope>NUCLEOTIDE SEQUENCE</scope>
    <source>
        <strain evidence="2">GSL018</strain>
    </source>
</reference>
<dbReference type="EMBL" id="GBEZ01021893">
    <property type="protein sequence ID" value="JAC64896.1"/>
    <property type="molecule type" value="Transcribed_RNA"/>
</dbReference>
<evidence type="ECO:0000313" key="2">
    <source>
        <dbReference type="EMBL" id="JAC64896.1"/>
    </source>
</evidence>
<keyword evidence="1" id="KW-0732">Signal</keyword>
<evidence type="ECO:0000256" key="1">
    <source>
        <dbReference type="SAM" id="SignalP"/>
    </source>
</evidence>
<dbReference type="AlphaFoldDB" id="A0A061R2Y2"/>
<proteinExistence type="predicted"/>
<feature type="signal peptide" evidence="1">
    <location>
        <begin position="1"/>
        <end position="23"/>
    </location>
</feature>
<feature type="chain" id="PRO_5001605374" evidence="1">
    <location>
        <begin position="24"/>
        <end position="179"/>
    </location>
</feature>
<accession>A0A061R2Y2</accession>
<sequence length="179" mass="20405">MTHTMKLISSFMLVCAFLVFCEGRRYGRNWDDDDPLMDAEEQEVIRQLVRHRDLINRNYNLTSAGIEAYTWSDDEEIADLLKTHVQAMKQRVEARSPVRRRDPLFRALFDNASDLRVEVEDSRKGVRVAESATSECGVALVQTHAQVVSAFIKYGSQEIRANHDIPQACSVQDTVDDAT</sequence>